<protein>
    <submittedName>
        <fullName evidence="1">Uncharacterized protein</fullName>
    </submittedName>
</protein>
<reference evidence="1" key="1">
    <citation type="journal article" date="2021" name="Open Biol.">
        <title>Shared evolutionary footprints suggest mitochondrial oxidative damage underlies multiple complex I losses in fungi.</title>
        <authorList>
            <person name="Schikora-Tamarit M.A."/>
            <person name="Marcet-Houben M."/>
            <person name="Nosek J."/>
            <person name="Gabaldon T."/>
        </authorList>
    </citation>
    <scope>NUCLEOTIDE SEQUENCE</scope>
    <source>
        <strain evidence="1">NCAIM Y.01608</strain>
    </source>
</reference>
<organism evidence="1 2">
    <name type="scientific">Ogataea polymorpha</name>
    <dbReference type="NCBI Taxonomy" id="460523"/>
    <lineage>
        <taxon>Eukaryota</taxon>
        <taxon>Fungi</taxon>
        <taxon>Dikarya</taxon>
        <taxon>Ascomycota</taxon>
        <taxon>Saccharomycotina</taxon>
        <taxon>Pichiomycetes</taxon>
        <taxon>Pichiales</taxon>
        <taxon>Pichiaceae</taxon>
        <taxon>Ogataea</taxon>
    </lineage>
</organism>
<evidence type="ECO:0000313" key="2">
    <source>
        <dbReference type="Proteomes" id="UP000788993"/>
    </source>
</evidence>
<reference evidence="1" key="2">
    <citation type="submission" date="2021-01" db="EMBL/GenBank/DDBJ databases">
        <authorList>
            <person name="Schikora-Tamarit M.A."/>
        </authorList>
    </citation>
    <scope>NUCLEOTIDE SEQUENCE</scope>
    <source>
        <strain evidence="1">NCAIM Y.01608</strain>
    </source>
</reference>
<evidence type="ECO:0000313" key="1">
    <source>
        <dbReference type="EMBL" id="KAH3665090.1"/>
    </source>
</evidence>
<name>A0A9P8T4I0_9ASCO</name>
<dbReference type="AlphaFoldDB" id="A0A9P8T4I0"/>
<proteinExistence type="predicted"/>
<gene>
    <name evidence="1" type="ORF">OGATHE_003905</name>
</gene>
<dbReference type="EMBL" id="JAEUBD010001178">
    <property type="protein sequence ID" value="KAH3665090.1"/>
    <property type="molecule type" value="Genomic_DNA"/>
</dbReference>
<sequence>MLCGRFGTTDPSEASVMLKGCHLASGTVSKAVLFDIDEPNIAVISTELPFSGGSLKIELAFSSKRLFVDSWLKSGFLVAGSSETRDPVNEFSDDLVEKCPGEFMSGSEFDSLVS</sequence>
<accession>A0A9P8T4I0</accession>
<dbReference type="Proteomes" id="UP000788993">
    <property type="component" value="Unassembled WGS sequence"/>
</dbReference>
<comment type="caution">
    <text evidence="1">The sequence shown here is derived from an EMBL/GenBank/DDBJ whole genome shotgun (WGS) entry which is preliminary data.</text>
</comment>
<keyword evidence="2" id="KW-1185">Reference proteome</keyword>